<evidence type="ECO:0000313" key="3">
    <source>
        <dbReference type="Proteomes" id="UP000268192"/>
    </source>
</evidence>
<dbReference type="InterPro" id="IPR051044">
    <property type="entry name" value="MAG_DAG_Lipase"/>
</dbReference>
<dbReference type="OrthoDB" id="9788260at2"/>
<protein>
    <submittedName>
        <fullName evidence="2">Alpha/beta hydrolase</fullName>
    </submittedName>
</protein>
<dbReference type="SUPFAM" id="SSF53474">
    <property type="entry name" value="alpha/beta-Hydrolases"/>
    <property type="match status" value="1"/>
</dbReference>
<evidence type="ECO:0000259" key="1">
    <source>
        <dbReference type="Pfam" id="PF12146"/>
    </source>
</evidence>
<dbReference type="PRINTS" id="PR00111">
    <property type="entry name" value="ABHYDROLASE"/>
</dbReference>
<dbReference type="KEGG" id="abaw:D5400_19640"/>
<dbReference type="InterPro" id="IPR022742">
    <property type="entry name" value="Hydrolase_4"/>
</dbReference>
<dbReference type="EMBL" id="CP032509">
    <property type="protein sequence ID" value="AZN73206.1"/>
    <property type="molecule type" value="Genomic_DNA"/>
</dbReference>
<feature type="domain" description="Serine aminopeptidase S33" evidence="1">
    <location>
        <begin position="45"/>
        <end position="298"/>
    </location>
</feature>
<sequence>MQDILYQTPNNPFPDPTGNRHVAGHFRTRDGKSLRYALFKSDAPRAKGTIVLAHGRNECIEKYYETISDLLKTGLWVATFDWRGQGGSERLLPNHSAGYVERFVDYEHDLEDFLTQVVLPDARLPFFLVAHSAGALVALAAAPRLTTRIERMVLCAPFIALGGQRLGQRGVRLLTNVMSRVGLKRMIVARNRHNQPFEDNRLTHDERRFRRNQAIFGSAPLLSPSSPTARWISEALGRIDVVRHQDHLAAIQIPTLVLAAGGDQIVPLRAIEKLGTLFRAGRVITIDQARHELFQESDIYREPTLAAIKAFLPGADAEGEQNALSISS</sequence>
<evidence type="ECO:0000313" key="2">
    <source>
        <dbReference type="EMBL" id="AZN73206.1"/>
    </source>
</evidence>
<organism evidence="2 3">
    <name type="scientific">Georhizobium profundi</name>
    <dbReference type="NCBI Taxonomy" id="2341112"/>
    <lineage>
        <taxon>Bacteria</taxon>
        <taxon>Pseudomonadati</taxon>
        <taxon>Pseudomonadota</taxon>
        <taxon>Alphaproteobacteria</taxon>
        <taxon>Hyphomicrobiales</taxon>
        <taxon>Rhizobiaceae</taxon>
        <taxon>Georhizobium</taxon>
    </lineage>
</organism>
<name>A0A3S9B8B2_9HYPH</name>
<dbReference type="InterPro" id="IPR029058">
    <property type="entry name" value="AB_hydrolase_fold"/>
</dbReference>
<accession>A0A3S9B8B2</accession>
<dbReference type="GO" id="GO:0016787">
    <property type="term" value="F:hydrolase activity"/>
    <property type="evidence" value="ECO:0007669"/>
    <property type="project" value="UniProtKB-KW"/>
</dbReference>
<reference evidence="2 3" key="1">
    <citation type="submission" date="2018-09" db="EMBL/GenBank/DDBJ databases">
        <title>Marinorhizobium profundi gen. nov., sp. nov., isolated from a deep-sea sediment sample from the New Britain Trench and proposal of Marinorhizobiaceae fam. nov. in the order Rhizobiales of the class Alphaproteobacteria.</title>
        <authorList>
            <person name="Cao J."/>
        </authorList>
    </citation>
    <scope>NUCLEOTIDE SEQUENCE [LARGE SCALE GENOMIC DNA]</scope>
    <source>
        <strain evidence="2 3">WS11</strain>
    </source>
</reference>
<gene>
    <name evidence="2" type="ORF">D5400_19640</name>
</gene>
<keyword evidence="2" id="KW-0378">Hydrolase</keyword>
<dbReference type="Proteomes" id="UP000268192">
    <property type="component" value="Chromosome"/>
</dbReference>
<dbReference type="Gene3D" id="3.40.50.1820">
    <property type="entry name" value="alpha/beta hydrolase"/>
    <property type="match status" value="1"/>
</dbReference>
<dbReference type="Pfam" id="PF12146">
    <property type="entry name" value="Hydrolase_4"/>
    <property type="match status" value="1"/>
</dbReference>
<proteinExistence type="predicted"/>
<keyword evidence="3" id="KW-1185">Reference proteome</keyword>
<dbReference type="PANTHER" id="PTHR11614">
    <property type="entry name" value="PHOSPHOLIPASE-RELATED"/>
    <property type="match status" value="1"/>
</dbReference>
<dbReference type="RefSeq" id="WP_126011887.1">
    <property type="nucleotide sequence ID" value="NZ_CP032509.1"/>
</dbReference>
<dbReference type="AlphaFoldDB" id="A0A3S9B8B2"/>
<dbReference type="InterPro" id="IPR000073">
    <property type="entry name" value="AB_hydrolase_1"/>
</dbReference>